<dbReference type="Gene3D" id="3.40.50.1820">
    <property type="entry name" value="alpha/beta hydrolase"/>
    <property type="match status" value="1"/>
</dbReference>
<dbReference type="OrthoDB" id="659408at2"/>
<proteinExistence type="predicted"/>
<dbReference type="SUPFAM" id="SSF53474">
    <property type="entry name" value="alpha/beta-Hydrolases"/>
    <property type="match status" value="1"/>
</dbReference>
<reference evidence="1 2" key="1">
    <citation type="submission" date="2017-08" db="EMBL/GenBank/DDBJ databases">
        <title>The complete genome sequence of Maribacter sp. B1, isolated from deep-sea sediment.</title>
        <authorList>
            <person name="Wu Y.-H."/>
            <person name="Cheng H."/>
            <person name="Xu X.-W."/>
        </authorList>
    </citation>
    <scope>NUCLEOTIDE SEQUENCE [LARGE SCALE GENOMIC DNA]</scope>
    <source>
        <strain evidence="1 2">B1</strain>
    </source>
</reference>
<organism evidence="1 2">
    <name type="scientific">Maribacter cobaltidurans</name>
    <dbReference type="NCBI Taxonomy" id="1178778"/>
    <lineage>
        <taxon>Bacteria</taxon>
        <taxon>Pseudomonadati</taxon>
        <taxon>Bacteroidota</taxon>
        <taxon>Flavobacteriia</taxon>
        <taxon>Flavobacteriales</taxon>
        <taxon>Flavobacteriaceae</taxon>
        <taxon>Maribacter</taxon>
    </lineage>
</organism>
<name>A0A223V7Y1_9FLAO</name>
<dbReference type="KEGG" id="marb:CJ263_12550"/>
<dbReference type="AlphaFoldDB" id="A0A223V7Y1"/>
<evidence type="ECO:0000313" key="2">
    <source>
        <dbReference type="Proteomes" id="UP000215244"/>
    </source>
</evidence>
<sequence length="210" mass="24088">MKIYGISGLGADKRVFEYLDLDSEFYPIDWIDPFKKESISEYAKRLSQIIDTTEKFCLIGVSFGGLVAVEINRFLKPELTILISSVATKHELSPFLRFLGKTKLTQIIPTKFFKPPYWILYYLFGTRKTKLLKDILEDTDLVFAKWAINELLNWKNDSSIDNVIKIHGTSDRLIPPSGEVEIIKGGGHFMIVDRAKEISRIINEKIALIK</sequence>
<dbReference type="InterPro" id="IPR029058">
    <property type="entry name" value="AB_hydrolase_fold"/>
</dbReference>
<dbReference type="EMBL" id="CP022957">
    <property type="protein sequence ID" value="ASV30979.1"/>
    <property type="molecule type" value="Genomic_DNA"/>
</dbReference>
<dbReference type="Proteomes" id="UP000215244">
    <property type="component" value="Chromosome"/>
</dbReference>
<gene>
    <name evidence="1" type="ORF">CJ263_12550</name>
</gene>
<keyword evidence="2" id="KW-1185">Reference proteome</keyword>
<dbReference type="RefSeq" id="WP_094997593.1">
    <property type="nucleotide sequence ID" value="NZ_BMJL01000007.1"/>
</dbReference>
<protein>
    <submittedName>
        <fullName evidence="1">Uncharacterized protein</fullName>
    </submittedName>
</protein>
<accession>A0A223V7Y1</accession>
<evidence type="ECO:0000313" key="1">
    <source>
        <dbReference type="EMBL" id="ASV30979.1"/>
    </source>
</evidence>